<feature type="transmembrane region" description="Helical" evidence="6">
    <location>
        <begin position="172"/>
        <end position="191"/>
    </location>
</feature>
<feature type="transmembrane region" description="Helical" evidence="6">
    <location>
        <begin position="358"/>
        <end position="377"/>
    </location>
</feature>
<dbReference type="Gene3D" id="1.20.1740.10">
    <property type="entry name" value="Amino acid/polyamine transporter I"/>
    <property type="match status" value="1"/>
</dbReference>
<reference evidence="8" key="1">
    <citation type="journal article" date="2014" name="Proc. Natl. Acad. Sci. U.S.A.">
        <title>Extensive sampling of basidiomycete genomes demonstrates inadequacy of the white-rot/brown-rot paradigm for wood decay fungi.</title>
        <authorList>
            <person name="Riley R."/>
            <person name="Salamov A.A."/>
            <person name="Brown D.W."/>
            <person name="Nagy L.G."/>
            <person name="Floudas D."/>
            <person name="Held B.W."/>
            <person name="Levasseur A."/>
            <person name="Lombard V."/>
            <person name="Morin E."/>
            <person name="Otillar R."/>
            <person name="Lindquist E.A."/>
            <person name="Sun H."/>
            <person name="LaButti K.M."/>
            <person name="Schmutz J."/>
            <person name="Jabbour D."/>
            <person name="Luo H."/>
            <person name="Baker S.E."/>
            <person name="Pisabarro A.G."/>
            <person name="Walton J.D."/>
            <person name="Blanchette R.A."/>
            <person name="Henrissat B."/>
            <person name="Martin F."/>
            <person name="Cullen D."/>
            <person name="Hibbett D.S."/>
            <person name="Grigoriev I.V."/>
        </authorList>
    </citation>
    <scope>NUCLEOTIDE SEQUENCE [LARGE SCALE GENOMIC DNA]</scope>
    <source>
        <strain evidence="8">FD-172 SS1</strain>
    </source>
</reference>
<dbReference type="OrthoDB" id="10054429at2759"/>
<keyword evidence="3 6" id="KW-0812">Transmembrane</keyword>
<evidence type="ECO:0008006" key="9">
    <source>
        <dbReference type="Google" id="ProtNLM"/>
    </source>
</evidence>
<feature type="transmembrane region" description="Helical" evidence="6">
    <location>
        <begin position="451"/>
        <end position="473"/>
    </location>
</feature>
<comment type="subcellular location">
    <subcellularLocation>
        <location evidence="1">Membrane</location>
        <topology evidence="1">Multi-pass membrane protein</topology>
    </subcellularLocation>
</comment>
<evidence type="ECO:0000256" key="6">
    <source>
        <dbReference type="SAM" id="Phobius"/>
    </source>
</evidence>
<dbReference type="STRING" id="930990.A0A067MSP0"/>
<dbReference type="Pfam" id="PF13520">
    <property type="entry name" value="AA_permease_2"/>
    <property type="match status" value="1"/>
</dbReference>
<gene>
    <name evidence="7" type="ORF">BOTBODRAFT_171439</name>
</gene>
<dbReference type="GO" id="GO:0022857">
    <property type="term" value="F:transmembrane transporter activity"/>
    <property type="evidence" value="ECO:0007669"/>
    <property type="project" value="InterPro"/>
</dbReference>
<keyword evidence="8" id="KW-1185">Reference proteome</keyword>
<keyword evidence="4 6" id="KW-1133">Transmembrane helix</keyword>
<evidence type="ECO:0000256" key="2">
    <source>
        <dbReference type="ARBA" id="ARBA00022448"/>
    </source>
</evidence>
<evidence type="ECO:0000256" key="4">
    <source>
        <dbReference type="ARBA" id="ARBA00022989"/>
    </source>
</evidence>
<keyword evidence="2" id="KW-0813">Transport</keyword>
<organism evidence="7 8">
    <name type="scientific">Botryobasidium botryosum (strain FD-172 SS1)</name>
    <dbReference type="NCBI Taxonomy" id="930990"/>
    <lineage>
        <taxon>Eukaryota</taxon>
        <taxon>Fungi</taxon>
        <taxon>Dikarya</taxon>
        <taxon>Basidiomycota</taxon>
        <taxon>Agaricomycotina</taxon>
        <taxon>Agaricomycetes</taxon>
        <taxon>Cantharellales</taxon>
        <taxon>Botryobasidiaceae</taxon>
        <taxon>Botryobasidium</taxon>
    </lineage>
</organism>
<evidence type="ECO:0000256" key="3">
    <source>
        <dbReference type="ARBA" id="ARBA00022692"/>
    </source>
</evidence>
<dbReference type="AlphaFoldDB" id="A0A067MSP0"/>
<keyword evidence="5 6" id="KW-0472">Membrane</keyword>
<proteinExistence type="predicted"/>
<dbReference type="GO" id="GO:0016020">
    <property type="term" value="C:membrane"/>
    <property type="evidence" value="ECO:0007669"/>
    <property type="project" value="UniProtKB-SubCell"/>
</dbReference>
<dbReference type="PANTHER" id="PTHR45649">
    <property type="entry name" value="AMINO-ACID PERMEASE BAT1"/>
    <property type="match status" value="1"/>
</dbReference>
<dbReference type="EMBL" id="KL198021">
    <property type="protein sequence ID" value="KDQ18634.1"/>
    <property type="molecule type" value="Genomic_DNA"/>
</dbReference>
<dbReference type="InParanoid" id="A0A067MSP0"/>
<feature type="transmembrane region" description="Helical" evidence="6">
    <location>
        <begin position="294"/>
        <end position="319"/>
    </location>
</feature>
<feature type="transmembrane region" description="Helical" evidence="6">
    <location>
        <begin position="423"/>
        <end position="445"/>
    </location>
</feature>
<feature type="transmembrane region" description="Helical" evidence="6">
    <location>
        <begin position="47"/>
        <end position="69"/>
    </location>
</feature>
<evidence type="ECO:0000256" key="5">
    <source>
        <dbReference type="ARBA" id="ARBA00023136"/>
    </source>
</evidence>
<dbReference type="Proteomes" id="UP000027195">
    <property type="component" value="Unassembled WGS sequence"/>
</dbReference>
<evidence type="ECO:0000256" key="1">
    <source>
        <dbReference type="ARBA" id="ARBA00004141"/>
    </source>
</evidence>
<dbReference type="HOGENOM" id="CLU_004495_7_1_1"/>
<dbReference type="PANTHER" id="PTHR45649:SF13">
    <property type="entry name" value="THIAMINE TRANSPORTER THI9"/>
    <property type="match status" value="1"/>
</dbReference>
<protein>
    <recommendedName>
        <fullName evidence="9">Amino acid permease/ SLC12A domain-containing protein</fullName>
    </recommendedName>
</protein>
<evidence type="ECO:0000313" key="8">
    <source>
        <dbReference type="Proteomes" id="UP000027195"/>
    </source>
</evidence>
<dbReference type="PIRSF" id="PIRSF006060">
    <property type="entry name" value="AA_transporter"/>
    <property type="match status" value="1"/>
</dbReference>
<accession>A0A067MSP0</accession>
<evidence type="ECO:0000313" key="7">
    <source>
        <dbReference type="EMBL" id="KDQ18634.1"/>
    </source>
</evidence>
<feature type="transmembrane region" description="Helical" evidence="6">
    <location>
        <begin position="89"/>
        <end position="108"/>
    </location>
</feature>
<feature type="transmembrane region" description="Helical" evidence="6">
    <location>
        <begin position="383"/>
        <end position="403"/>
    </location>
</feature>
<feature type="transmembrane region" description="Helical" evidence="6">
    <location>
        <begin position="141"/>
        <end position="160"/>
    </location>
</feature>
<feature type="transmembrane region" description="Helical" evidence="6">
    <location>
        <begin position="14"/>
        <end position="35"/>
    </location>
</feature>
<dbReference type="InterPro" id="IPR002293">
    <property type="entry name" value="AA/rel_permease1"/>
</dbReference>
<sequence length="501" mass="53938">MAIVILKLGKLDSFAASFCPVNFIASLRFTFFVGLPAGGPLAMWSSYLIVATLTCVCAAVLAEMCSALPLSGSVYTWAAEAAGPRYGRFVGLIVAWWLLAAWMAWTAVNAQASADYLLALYNVYDLKYPGGATNDNVKWRVLVWAVSEGFLLFAIVPNYLPQSWYPRMLRTSLLLIMLDFVLCLIWLPIGVSKTYGLRTSREAFLQTYNGTGAPPAWNWILSCFYPSCTSVSFDAAGHIAEETEDASHVAARSIFTSVIAIGVCGFATTILFLFCAPLNSEQNSTLVNSAQPFVVIYGMALGRGGATFMAVLAAIDILFSNSVSILTTSRLVFALARDGALPLSSWVQKTTNGRPQNAVTLMYIVSAVLLCAILPSSVAFTSLVSGGAAPLFASYGLIALMRLIMTPNGFKKTDFSLGKASKLFYAISAAFNLLMFAVNVSPLIFPVSAQTLNFAGVIVGAVTIFGILSFLFISEDKWLRREQIYGGIDSTVSLHGTADIE</sequence>
<name>A0A067MSP0_BOTB1</name>
<feature type="transmembrane region" description="Helical" evidence="6">
    <location>
        <begin position="254"/>
        <end position="274"/>
    </location>
</feature>